<dbReference type="InterPro" id="IPR017850">
    <property type="entry name" value="Alkaline_phosphatase_core_sf"/>
</dbReference>
<keyword evidence="5" id="KW-1133">Transmembrane helix</keyword>
<accession>A0A8D5A6Z5</accession>
<dbReference type="GO" id="GO:0016776">
    <property type="term" value="F:phosphotransferase activity, phosphate group as acceptor"/>
    <property type="evidence" value="ECO:0007669"/>
    <property type="project" value="TreeGrafter"/>
</dbReference>
<evidence type="ECO:0000256" key="3">
    <source>
        <dbReference type="ARBA" id="ARBA00022679"/>
    </source>
</evidence>
<evidence type="ECO:0000256" key="4">
    <source>
        <dbReference type="ARBA" id="ARBA00022692"/>
    </source>
</evidence>
<dbReference type="CDD" id="cd16017">
    <property type="entry name" value="LptA"/>
    <property type="match status" value="1"/>
</dbReference>
<evidence type="ECO:0000259" key="7">
    <source>
        <dbReference type="Pfam" id="PF00884"/>
    </source>
</evidence>
<feature type="domain" description="Sulfatase N-terminal" evidence="7">
    <location>
        <begin position="33"/>
        <end position="310"/>
    </location>
</feature>
<keyword evidence="2" id="KW-1003">Cell membrane</keyword>
<evidence type="ECO:0000313" key="9">
    <source>
        <dbReference type="Proteomes" id="UP000320585"/>
    </source>
</evidence>
<dbReference type="Gene3D" id="3.40.720.10">
    <property type="entry name" value="Alkaline Phosphatase, subunit A"/>
    <property type="match status" value="1"/>
</dbReference>
<name>A0A8D5A6Z5_9FIRM</name>
<dbReference type="PANTHER" id="PTHR30443:SF2">
    <property type="entry name" value="PHOSPHOETHANOLAMINE TRANSFERASE EPTC"/>
    <property type="match status" value="1"/>
</dbReference>
<comment type="subcellular location">
    <subcellularLocation>
        <location evidence="1">Cell membrane</location>
        <topology evidence="1">Multi-pass membrane protein</topology>
    </subcellularLocation>
</comment>
<keyword evidence="4" id="KW-0812">Transmembrane</keyword>
<evidence type="ECO:0000256" key="1">
    <source>
        <dbReference type="ARBA" id="ARBA00004651"/>
    </source>
</evidence>
<protein>
    <recommendedName>
        <fullName evidence="7">Sulfatase N-terminal domain-containing protein</fullName>
    </recommendedName>
</protein>
<dbReference type="AlphaFoldDB" id="A0A8D5A6Z5"/>
<organism evidence="8 9">
    <name type="scientific">Dialister hominis</name>
    <dbReference type="NCBI Taxonomy" id="2582419"/>
    <lineage>
        <taxon>Bacteria</taxon>
        <taxon>Bacillati</taxon>
        <taxon>Bacillota</taxon>
        <taxon>Negativicutes</taxon>
        <taxon>Veillonellales</taxon>
        <taxon>Veillonellaceae</taxon>
        <taxon>Dialister</taxon>
    </lineage>
</organism>
<dbReference type="InterPro" id="IPR000917">
    <property type="entry name" value="Sulfatase_N"/>
</dbReference>
<dbReference type="EMBL" id="AP019697">
    <property type="protein sequence ID" value="BBK25975.1"/>
    <property type="molecule type" value="Genomic_DNA"/>
</dbReference>
<keyword evidence="6" id="KW-0472">Membrane</keyword>
<evidence type="ECO:0000256" key="6">
    <source>
        <dbReference type="ARBA" id="ARBA00023136"/>
    </source>
</evidence>
<evidence type="ECO:0000313" key="8">
    <source>
        <dbReference type="EMBL" id="BBK25975.1"/>
    </source>
</evidence>
<evidence type="ECO:0000256" key="2">
    <source>
        <dbReference type="ARBA" id="ARBA00022475"/>
    </source>
</evidence>
<sequence length="351" mass="40529">MNRYNAFAENKKKRASMINQNLSFSENNKKGIYVLVIGESQNRLHMSVYGYGRETTPWLNQQHNENPDFLLFTQAYSCHTHTVPTLTYALTAKNQYNEISLENAVSIIEMAKAAGYHTAWISNQVQYSAWDTPITVIASEAEQQIWLNKNVGETTKTNFYDEKVVNGLQNIKKYDKMLIVIHLMGNHGSYADRYPHQFAKFQGRGKQIDAYDNSILYNDYVVSKIYDSASKLPYFQSLIYFSDHTDAVDQGLAHDSGNFVYPMTYIPMYMFFSPDYKAEHETTFNNLKFHQAAVFTNDLIFNTILGVMNIKFPPIYEEKNDFTSNKYDDTPTRFKTLYGAKVIQPYPNNNA</sequence>
<reference evidence="9" key="1">
    <citation type="submission" date="2019-05" db="EMBL/GenBank/DDBJ databases">
        <title>Complete genome sequencing of Dialister sp. strain 5BBH33.</title>
        <authorList>
            <person name="Sakamoto M."/>
            <person name="Murakami T."/>
            <person name="Mori H."/>
        </authorList>
    </citation>
    <scope>NUCLEOTIDE SEQUENCE [LARGE SCALE GENOMIC DNA]</scope>
    <source>
        <strain evidence="9">5BBH33</strain>
    </source>
</reference>
<evidence type="ECO:0000256" key="5">
    <source>
        <dbReference type="ARBA" id="ARBA00022989"/>
    </source>
</evidence>
<gene>
    <name evidence="8" type="ORF">Dia5BBH33_19100</name>
</gene>
<dbReference type="Pfam" id="PF00884">
    <property type="entry name" value="Sulfatase"/>
    <property type="match status" value="1"/>
</dbReference>
<dbReference type="GO" id="GO:0005886">
    <property type="term" value="C:plasma membrane"/>
    <property type="evidence" value="ECO:0007669"/>
    <property type="project" value="UniProtKB-SubCell"/>
</dbReference>
<dbReference type="PANTHER" id="PTHR30443">
    <property type="entry name" value="INNER MEMBRANE PROTEIN"/>
    <property type="match status" value="1"/>
</dbReference>
<dbReference type="KEGG" id="dho:Dia5BBH33_19100"/>
<dbReference type="InterPro" id="IPR058130">
    <property type="entry name" value="PEA_transf_C"/>
</dbReference>
<proteinExistence type="predicted"/>
<dbReference type="InterPro" id="IPR040423">
    <property type="entry name" value="PEA_transferase"/>
</dbReference>
<dbReference type="SUPFAM" id="SSF53649">
    <property type="entry name" value="Alkaline phosphatase-like"/>
    <property type="match status" value="1"/>
</dbReference>
<dbReference type="GO" id="GO:0009244">
    <property type="term" value="P:lipopolysaccharide core region biosynthetic process"/>
    <property type="evidence" value="ECO:0007669"/>
    <property type="project" value="TreeGrafter"/>
</dbReference>
<keyword evidence="3" id="KW-0808">Transferase</keyword>
<keyword evidence="9" id="KW-1185">Reference proteome</keyword>
<dbReference type="Proteomes" id="UP000320585">
    <property type="component" value="Chromosome"/>
</dbReference>